<keyword evidence="5" id="KW-0862">Zinc</keyword>
<sequence>MDGESSQAAAPQRTTPPRSPPRSPRQGLGPMAGRPSTGRATRLSPGRPAPYTLGSPSSPRFLAGGDITNIPRTAQFRTVGMPARHPLGIQSELMHSDTSTESAEGVAAAAAVAADAAAAAAAVAAADMADSTPGGSSPPTTPMSSERGSAALTPEEDRRAGGGQRFLTPLGPGEDNGEIDADAASVGSAPGIVDIGPGAKRRPGQSPGAAGGAGVVAIGCPICLEHMREAFMTACGHSFCYQCISRHLSERHTCPTCLRALESDQVYPNFALNKLIVQMDSSALRPSSLVRQIQASVESDDALDPQDIDALLLLLQQKKQALRSSERQFELGTLRQFLMTARARKAAAMEALRKELLLVDEDLDYVAGQLEQSAPSDDGYAESHRLPRARAALRARAADGAGAQVPNSIAPDDGAAALVDCGPTAAAGSSLLPATPTTATTTTMTAAAAAAPAAAAAAVERSQYSRRVNEHYGDLEAYYFDTRMRGAGEEGLSEFMETLTTVARYERFRHVATLRYGDSTASTAIVASIEFDRDEEIFAVAGVARKIKIYDYMNVMQQADMWSDYTTTSASKAHARQPRRPAGRQEWWSRDDGDGAEEPPAPVSTMMQYPAAEFTNRSKISCLSFNPYIKAQLACSDYDGTVSLWDVGVGTPTMSLGEHEKRAWSLDFSHADPTRLCSGSDDGKVKIWSTNRRASVMTIEGKANVCCVRFNPLHGNILSFGSADHNVHCFDLRSPKQPLCVLRGHRKAVSYTRFLTPDEVISASTDSSLKLWNMRTQECIRTYTGHTNEKNFVGLTISGGDWIACGSENNTMYAYYRNLSHPAVTHRFGNCNPVTGIEQPDDDPSLFVSAVCWKAKTNTVLSANSQGIIKVLDMV</sequence>
<dbReference type="PROSITE" id="PS00678">
    <property type="entry name" value="WD_REPEATS_1"/>
    <property type="match status" value="1"/>
</dbReference>
<dbReference type="GO" id="GO:0008270">
    <property type="term" value="F:zinc ion binding"/>
    <property type="evidence" value="ECO:0007669"/>
    <property type="project" value="UniProtKB-KW"/>
</dbReference>
<evidence type="ECO:0000313" key="11">
    <source>
        <dbReference type="Proteomes" id="UP001140217"/>
    </source>
</evidence>
<keyword evidence="11" id="KW-1185">Reference proteome</keyword>
<comment type="caution">
    <text evidence="10">The sequence shown here is derived from an EMBL/GenBank/DDBJ whole genome shotgun (WGS) entry which is preliminary data.</text>
</comment>
<dbReference type="PROSITE" id="PS50089">
    <property type="entry name" value="ZF_RING_2"/>
    <property type="match status" value="1"/>
</dbReference>
<evidence type="ECO:0000256" key="5">
    <source>
        <dbReference type="ARBA" id="ARBA00022833"/>
    </source>
</evidence>
<feature type="region of interest" description="Disordered" evidence="8">
    <location>
        <begin position="1"/>
        <end position="68"/>
    </location>
</feature>
<dbReference type="InterPro" id="IPR001680">
    <property type="entry name" value="WD40_rpt"/>
</dbReference>
<keyword evidence="1 7" id="KW-0853">WD repeat</keyword>
<dbReference type="InterPro" id="IPR042755">
    <property type="entry name" value="COP1"/>
</dbReference>
<dbReference type="EMBL" id="JANBUL010000031">
    <property type="protein sequence ID" value="KAJ2784206.1"/>
    <property type="molecule type" value="Genomic_DNA"/>
</dbReference>
<proteinExistence type="predicted"/>
<evidence type="ECO:0000256" key="6">
    <source>
        <dbReference type="PROSITE-ProRule" id="PRU00175"/>
    </source>
</evidence>
<dbReference type="InterPro" id="IPR001841">
    <property type="entry name" value="Znf_RING"/>
</dbReference>
<dbReference type="InterPro" id="IPR020472">
    <property type="entry name" value="WD40_PAC1"/>
</dbReference>
<dbReference type="OrthoDB" id="273771at2759"/>
<dbReference type="AlphaFoldDB" id="A0A9W8LLM1"/>
<dbReference type="Gene3D" id="2.130.10.10">
    <property type="entry name" value="YVTN repeat-like/Quinoprotein amine dehydrogenase"/>
    <property type="match status" value="2"/>
</dbReference>
<feature type="region of interest" description="Disordered" evidence="8">
    <location>
        <begin position="570"/>
        <end position="602"/>
    </location>
</feature>
<feature type="compositionally biased region" description="Basic residues" evidence="8">
    <location>
        <begin position="573"/>
        <end position="582"/>
    </location>
</feature>
<evidence type="ECO:0000256" key="7">
    <source>
        <dbReference type="PROSITE-ProRule" id="PRU00221"/>
    </source>
</evidence>
<evidence type="ECO:0000256" key="1">
    <source>
        <dbReference type="ARBA" id="ARBA00022574"/>
    </source>
</evidence>
<evidence type="ECO:0000256" key="4">
    <source>
        <dbReference type="ARBA" id="ARBA00022771"/>
    </source>
</evidence>
<evidence type="ECO:0000259" key="9">
    <source>
        <dbReference type="PROSITE" id="PS50089"/>
    </source>
</evidence>
<dbReference type="PANTHER" id="PTHR44080">
    <property type="entry name" value="E3 UBIQUITIN-PROTEIN LIGASE COP1"/>
    <property type="match status" value="1"/>
</dbReference>
<dbReference type="SMART" id="SM00320">
    <property type="entry name" value="WD40"/>
    <property type="match status" value="7"/>
</dbReference>
<dbReference type="CDD" id="cd00200">
    <property type="entry name" value="WD40"/>
    <property type="match status" value="1"/>
</dbReference>
<evidence type="ECO:0000313" key="10">
    <source>
        <dbReference type="EMBL" id="KAJ2784206.1"/>
    </source>
</evidence>
<feature type="compositionally biased region" description="Low complexity" evidence="8">
    <location>
        <begin position="129"/>
        <end position="145"/>
    </location>
</feature>
<dbReference type="Pfam" id="PF13923">
    <property type="entry name" value="zf-C3HC4_2"/>
    <property type="match status" value="1"/>
</dbReference>
<dbReference type="Pfam" id="PF00400">
    <property type="entry name" value="WD40"/>
    <property type="match status" value="3"/>
</dbReference>
<feature type="region of interest" description="Disordered" evidence="8">
    <location>
        <begin position="129"/>
        <end position="181"/>
    </location>
</feature>
<feature type="repeat" description="WD" evidence="7">
    <location>
        <begin position="613"/>
        <end position="655"/>
    </location>
</feature>
<dbReference type="InterPro" id="IPR017907">
    <property type="entry name" value="Znf_RING_CS"/>
</dbReference>
<dbReference type="InterPro" id="IPR015943">
    <property type="entry name" value="WD40/YVTN_repeat-like_dom_sf"/>
</dbReference>
<dbReference type="Proteomes" id="UP001140217">
    <property type="component" value="Unassembled WGS sequence"/>
</dbReference>
<dbReference type="PANTHER" id="PTHR44080:SF6">
    <property type="entry name" value="CHROMOSOME UNDETERMINED SCAFFOLD_30, WHOLE GENOME SHOTGUN SEQUENCE"/>
    <property type="match status" value="1"/>
</dbReference>
<feature type="domain" description="RING-type" evidence="9">
    <location>
        <begin position="220"/>
        <end position="257"/>
    </location>
</feature>
<dbReference type="InterPro" id="IPR013083">
    <property type="entry name" value="Znf_RING/FYVE/PHD"/>
</dbReference>
<evidence type="ECO:0000256" key="3">
    <source>
        <dbReference type="ARBA" id="ARBA00022737"/>
    </source>
</evidence>
<protein>
    <recommendedName>
        <fullName evidence="9">RING-type domain-containing protein</fullName>
    </recommendedName>
</protein>
<dbReference type="SUPFAM" id="SSF50978">
    <property type="entry name" value="WD40 repeat-like"/>
    <property type="match status" value="1"/>
</dbReference>
<dbReference type="PROSITE" id="PS50082">
    <property type="entry name" value="WD_REPEATS_2"/>
    <property type="match status" value="3"/>
</dbReference>
<dbReference type="InterPro" id="IPR036322">
    <property type="entry name" value="WD40_repeat_dom_sf"/>
</dbReference>
<feature type="repeat" description="WD" evidence="7">
    <location>
        <begin position="656"/>
        <end position="698"/>
    </location>
</feature>
<dbReference type="SMART" id="SM00184">
    <property type="entry name" value="RING"/>
    <property type="match status" value="1"/>
</dbReference>
<organism evidence="10 11">
    <name type="scientific">Coemansia javaensis</name>
    <dbReference type="NCBI Taxonomy" id="2761396"/>
    <lineage>
        <taxon>Eukaryota</taxon>
        <taxon>Fungi</taxon>
        <taxon>Fungi incertae sedis</taxon>
        <taxon>Zoopagomycota</taxon>
        <taxon>Kickxellomycotina</taxon>
        <taxon>Kickxellomycetes</taxon>
        <taxon>Kickxellales</taxon>
        <taxon>Kickxellaceae</taxon>
        <taxon>Coemansia</taxon>
    </lineage>
</organism>
<keyword evidence="3" id="KW-0677">Repeat</keyword>
<dbReference type="Gene3D" id="3.30.40.10">
    <property type="entry name" value="Zinc/RING finger domain, C3HC4 (zinc finger)"/>
    <property type="match status" value="1"/>
</dbReference>
<dbReference type="SUPFAM" id="SSF57850">
    <property type="entry name" value="RING/U-box"/>
    <property type="match status" value="1"/>
</dbReference>
<evidence type="ECO:0000256" key="8">
    <source>
        <dbReference type="SAM" id="MobiDB-lite"/>
    </source>
</evidence>
<keyword evidence="4 6" id="KW-0863">Zinc-finger</keyword>
<dbReference type="InterPro" id="IPR019775">
    <property type="entry name" value="WD40_repeat_CS"/>
</dbReference>
<name>A0A9W8LLM1_9FUNG</name>
<dbReference type="PROSITE" id="PS00518">
    <property type="entry name" value="ZF_RING_1"/>
    <property type="match status" value="1"/>
</dbReference>
<feature type="compositionally biased region" description="Low complexity" evidence="8">
    <location>
        <begin position="1"/>
        <end position="16"/>
    </location>
</feature>
<evidence type="ECO:0000256" key="2">
    <source>
        <dbReference type="ARBA" id="ARBA00022723"/>
    </source>
</evidence>
<reference evidence="10" key="1">
    <citation type="submission" date="2022-07" db="EMBL/GenBank/DDBJ databases">
        <title>Phylogenomic reconstructions and comparative analyses of Kickxellomycotina fungi.</title>
        <authorList>
            <person name="Reynolds N.K."/>
            <person name="Stajich J.E."/>
            <person name="Barry K."/>
            <person name="Grigoriev I.V."/>
            <person name="Crous P."/>
            <person name="Smith M.E."/>
        </authorList>
    </citation>
    <scope>NUCLEOTIDE SEQUENCE</scope>
    <source>
        <strain evidence="10">NBRC 105414</strain>
    </source>
</reference>
<dbReference type="GO" id="GO:0061630">
    <property type="term" value="F:ubiquitin protein ligase activity"/>
    <property type="evidence" value="ECO:0007669"/>
    <property type="project" value="InterPro"/>
</dbReference>
<dbReference type="CDD" id="cd16504">
    <property type="entry name" value="RING-HC_COP1"/>
    <property type="match status" value="1"/>
</dbReference>
<feature type="repeat" description="WD" evidence="7">
    <location>
        <begin position="742"/>
        <end position="782"/>
    </location>
</feature>
<dbReference type="PRINTS" id="PR00320">
    <property type="entry name" value="GPROTEINBRPT"/>
</dbReference>
<accession>A0A9W8LLM1</accession>
<keyword evidence="2" id="KW-0479">Metal-binding</keyword>
<gene>
    <name evidence="10" type="ORF">H4R18_001261</name>
</gene>